<name>A0A0A9LR84_ARUDO</name>
<sequence length="71" mass="7986">MLGVELWIFMGLINSQKNAMLMYPLKPVWLIRSLQTPESLIWPVKVIIRPDENGLAVWSRSGVGIGVLLVP</sequence>
<proteinExistence type="predicted"/>
<evidence type="ECO:0000313" key="1">
    <source>
        <dbReference type="EMBL" id="JAD46548.1"/>
    </source>
</evidence>
<reference evidence="1" key="2">
    <citation type="journal article" date="2015" name="Data Brief">
        <title>Shoot transcriptome of the giant reed, Arundo donax.</title>
        <authorList>
            <person name="Barrero R.A."/>
            <person name="Guerrero F.D."/>
            <person name="Moolhuijzen P."/>
            <person name="Goolsby J.A."/>
            <person name="Tidwell J."/>
            <person name="Bellgard S.E."/>
            <person name="Bellgard M.I."/>
        </authorList>
    </citation>
    <scope>NUCLEOTIDE SEQUENCE</scope>
    <source>
        <tissue evidence="1">Shoot tissue taken approximately 20 cm above the soil surface</tissue>
    </source>
</reference>
<dbReference type="AlphaFoldDB" id="A0A0A9LR84"/>
<dbReference type="EMBL" id="GBRH01251347">
    <property type="protein sequence ID" value="JAD46548.1"/>
    <property type="molecule type" value="Transcribed_RNA"/>
</dbReference>
<organism evidence="1">
    <name type="scientific">Arundo donax</name>
    <name type="common">Giant reed</name>
    <name type="synonym">Donax arundinaceus</name>
    <dbReference type="NCBI Taxonomy" id="35708"/>
    <lineage>
        <taxon>Eukaryota</taxon>
        <taxon>Viridiplantae</taxon>
        <taxon>Streptophyta</taxon>
        <taxon>Embryophyta</taxon>
        <taxon>Tracheophyta</taxon>
        <taxon>Spermatophyta</taxon>
        <taxon>Magnoliopsida</taxon>
        <taxon>Liliopsida</taxon>
        <taxon>Poales</taxon>
        <taxon>Poaceae</taxon>
        <taxon>PACMAD clade</taxon>
        <taxon>Arundinoideae</taxon>
        <taxon>Arundineae</taxon>
        <taxon>Arundo</taxon>
    </lineage>
</organism>
<reference evidence="1" key="1">
    <citation type="submission" date="2014-09" db="EMBL/GenBank/DDBJ databases">
        <authorList>
            <person name="Magalhaes I.L.F."/>
            <person name="Oliveira U."/>
            <person name="Santos F.R."/>
            <person name="Vidigal T.H.D.A."/>
            <person name="Brescovit A.D."/>
            <person name="Santos A.J."/>
        </authorList>
    </citation>
    <scope>NUCLEOTIDE SEQUENCE</scope>
    <source>
        <tissue evidence="1">Shoot tissue taken approximately 20 cm above the soil surface</tissue>
    </source>
</reference>
<protein>
    <submittedName>
        <fullName evidence="1">Uncharacterized protein</fullName>
    </submittedName>
</protein>
<accession>A0A0A9LR84</accession>